<evidence type="ECO:0000313" key="1">
    <source>
        <dbReference type="EMBL" id="KAK8569143.1"/>
    </source>
</evidence>
<gene>
    <name evidence="1" type="ORF">V6N12_007675</name>
</gene>
<reference evidence="1 2" key="1">
    <citation type="journal article" date="2024" name="G3 (Bethesda)">
        <title>Genome assembly of Hibiscus sabdariffa L. provides insights into metabolisms of medicinal natural products.</title>
        <authorList>
            <person name="Kim T."/>
        </authorList>
    </citation>
    <scope>NUCLEOTIDE SEQUENCE [LARGE SCALE GENOMIC DNA]</scope>
    <source>
        <strain evidence="1">TK-2024</strain>
        <tissue evidence="1">Old leaves</tissue>
    </source>
</reference>
<accession>A0ABR2F2I9</accession>
<sequence length="74" mass="8251">MMVHHIDHASNDIADRLAKQGRELGMDSTLFTMAPVDIACFIEKEQRDSSPVTALPLTIEQEMTFDPGGSMRVF</sequence>
<proteinExistence type="predicted"/>
<evidence type="ECO:0000313" key="2">
    <source>
        <dbReference type="Proteomes" id="UP001472677"/>
    </source>
</evidence>
<protein>
    <recommendedName>
        <fullName evidence="3">RNase H type-1 domain-containing protein</fullName>
    </recommendedName>
</protein>
<name>A0ABR2F2I9_9ROSI</name>
<organism evidence="1 2">
    <name type="scientific">Hibiscus sabdariffa</name>
    <name type="common">roselle</name>
    <dbReference type="NCBI Taxonomy" id="183260"/>
    <lineage>
        <taxon>Eukaryota</taxon>
        <taxon>Viridiplantae</taxon>
        <taxon>Streptophyta</taxon>
        <taxon>Embryophyta</taxon>
        <taxon>Tracheophyta</taxon>
        <taxon>Spermatophyta</taxon>
        <taxon>Magnoliopsida</taxon>
        <taxon>eudicotyledons</taxon>
        <taxon>Gunneridae</taxon>
        <taxon>Pentapetalae</taxon>
        <taxon>rosids</taxon>
        <taxon>malvids</taxon>
        <taxon>Malvales</taxon>
        <taxon>Malvaceae</taxon>
        <taxon>Malvoideae</taxon>
        <taxon>Hibiscus</taxon>
    </lineage>
</organism>
<comment type="caution">
    <text evidence="1">The sequence shown here is derived from an EMBL/GenBank/DDBJ whole genome shotgun (WGS) entry which is preliminary data.</text>
</comment>
<dbReference type="EMBL" id="JBBPBM010000009">
    <property type="protein sequence ID" value="KAK8569143.1"/>
    <property type="molecule type" value="Genomic_DNA"/>
</dbReference>
<dbReference type="Proteomes" id="UP001472677">
    <property type="component" value="Unassembled WGS sequence"/>
</dbReference>
<evidence type="ECO:0008006" key="3">
    <source>
        <dbReference type="Google" id="ProtNLM"/>
    </source>
</evidence>
<keyword evidence="2" id="KW-1185">Reference proteome</keyword>